<dbReference type="RefSeq" id="WP_369896484.1">
    <property type="nucleotide sequence ID" value="NZ_JBGFFX010000015.1"/>
</dbReference>
<accession>A0ABV4ECT4</accession>
<comment type="caution">
    <text evidence="1">The sequence shown here is derived from an EMBL/GenBank/DDBJ whole genome shotgun (WGS) entry which is preliminary data.</text>
</comment>
<dbReference type="EMBL" id="JBGFFX010000015">
    <property type="protein sequence ID" value="MEY8772755.1"/>
    <property type="molecule type" value="Genomic_DNA"/>
</dbReference>
<protein>
    <submittedName>
        <fullName evidence="1">Uncharacterized protein</fullName>
    </submittedName>
</protein>
<dbReference type="Proteomes" id="UP001565243">
    <property type="component" value="Unassembled WGS sequence"/>
</dbReference>
<name>A0ABV4ECT4_9GAMM</name>
<evidence type="ECO:0000313" key="1">
    <source>
        <dbReference type="EMBL" id="MEY8772755.1"/>
    </source>
</evidence>
<reference evidence="1 2" key="1">
    <citation type="submission" date="2024-07" db="EMBL/GenBank/DDBJ databases">
        <authorList>
            <person name="Hebao G."/>
        </authorList>
    </citation>
    <scope>NUCLEOTIDE SEQUENCE [LARGE SCALE GENOMIC DNA]</scope>
    <source>
        <strain evidence="1 2">ACCC 02193</strain>
    </source>
</reference>
<sequence length="115" mass="12969">MSIIRSFLTELRTPFDLALSVATRVASECPDLKAALRRTLWLASPSGHYEFRARVWFDDQRYHAIVMARTMINGQPGDEFIFSRHGKHFTHKAAAKAAQLAASDAATFRVFTAQK</sequence>
<keyword evidence="2" id="KW-1185">Reference proteome</keyword>
<gene>
    <name evidence="1" type="ORF">AB6T85_20310</name>
</gene>
<organism evidence="1 2">
    <name type="scientific">Erwinia aeris</name>
    <dbReference type="NCBI Taxonomy" id="3239803"/>
    <lineage>
        <taxon>Bacteria</taxon>
        <taxon>Pseudomonadati</taxon>
        <taxon>Pseudomonadota</taxon>
        <taxon>Gammaproteobacteria</taxon>
        <taxon>Enterobacterales</taxon>
        <taxon>Erwiniaceae</taxon>
        <taxon>Erwinia</taxon>
    </lineage>
</organism>
<proteinExistence type="predicted"/>
<evidence type="ECO:0000313" key="2">
    <source>
        <dbReference type="Proteomes" id="UP001565243"/>
    </source>
</evidence>